<evidence type="ECO:0000313" key="1">
    <source>
        <dbReference type="EMBL" id="RNA22423.1"/>
    </source>
</evidence>
<comment type="caution">
    <text evidence="1">The sequence shown here is derived from an EMBL/GenBank/DDBJ whole genome shotgun (WGS) entry which is preliminary data.</text>
</comment>
<accession>A0A3M7RFR5</accession>
<dbReference type="EMBL" id="REGN01003456">
    <property type="protein sequence ID" value="RNA22423.1"/>
    <property type="molecule type" value="Genomic_DNA"/>
</dbReference>
<evidence type="ECO:0000313" key="2">
    <source>
        <dbReference type="Proteomes" id="UP000276133"/>
    </source>
</evidence>
<protein>
    <submittedName>
        <fullName evidence="1">Uncharacterized protein</fullName>
    </submittedName>
</protein>
<dbReference type="Proteomes" id="UP000276133">
    <property type="component" value="Unassembled WGS sequence"/>
</dbReference>
<sequence>MKILAFFKFRDSGTLKIRELLINALNAGKIKAIINSQLIKRDFQKIILDWFSMVGKKVSNCVFYFLIELRREI</sequence>
<gene>
    <name evidence="1" type="ORF">BpHYR1_046860</name>
</gene>
<organism evidence="1 2">
    <name type="scientific">Brachionus plicatilis</name>
    <name type="common">Marine rotifer</name>
    <name type="synonym">Brachionus muelleri</name>
    <dbReference type="NCBI Taxonomy" id="10195"/>
    <lineage>
        <taxon>Eukaryota</taxon>
        <taxon>Metazoa</taxon>
        <taxon>Spiralia</taxon>
        <taxon>Gnathifera</taxon>
        <taxon>Rotifera</taxon>
        <taxon>Eurotatoria</taxon>
        <taxon>Monogononta</taxon>
        <taxon>Pseudotrocha</taxon>
        <taxon>Ploima</taxon>
        <taxon>Brachionidae</taxon>
        <taxon>Brachionus</taxon>
    </lineage>
</organism>
<name>A0A3M7RFR5_BRAPC</name>
<keyword evidence="2" id="KW-1185">Reference proteome</keyword>
<reference evidence="1 2" key="1">
    <citation type="journal article" date="2018" name="Sci. Rep.">
        <title>Genomic signatures of local adaptation to the degree of environmental predictability in rotifers.</title>
        <authorList>
            <person name="Franch-Gras L."/>
            <person name="Hahn C."/>
            <person name="Garcia-Roger E.M."/>
            <person name="Carmona M.J."/>
            <person name="Serra M."/>
            <person name="Gomez A."/>
        </authorList>
    </citation>
    <scope>NUCLEOTIDE SEQUENCE [LARGE SCALE GENOMIC DNA]</scope>
    <source>
        <strain evidence="1">HYR1</strain>
    </source>
</reference>
<proteinExistence type="predicted"/>
<dbReference type="AlphaFoldDB" id="A0A3M7RFR5"/>